<accession>A0AAP8NM32</accession>
<protein>
    <recommendedName>
        <fullName evidence="3">DUF4238 domain-containing protein</fullName>
    </recommendedName>
</protein>
<dbReference type="RefSeq" id="WP_102735677.1">
    <property type="nucleotide sequence ID" value="NZ_PJKN01000003.1"/>
</dbReference>
<dbReference type="AlphaFoldDB" id="A0AAP8NM32"/>
<dbReference type="Pfam" id="PF14022">
    <property type="entry name" value="DUF4238"/>
    <property type="match status" value="1"/>
</dbReference>
<evidence type="ECO:0000313" key="2">
    <source>
        <dbReference type="Proteomes" id="UP000235914"/>
    </source>
</evidence>
<dbReference type="InterPro" id="IPR025332">
    <property type="entry name" value="DUF4238"/>
</dbReference>
<organism evidence="1 2">
    <name type="scientific">Akkermansia muciniphila</name>
    <dbReference type="NCBI Taxonomy" id="239935"/>
    <lineage>
        <taxon>Bacteria</taxon>
        <taxon>Pseudomonadati</taxon>
        <taxon>Verrucomicrobiota</taxon>
        <taxon>Verrucomicrobiia</taxon>
        <taxon>Verrucomicrobiales</taxon>
        <taxon>Akkermansiaceae</taxon>
        <taxon>Akkermansia</taxon>
    </lineage>
</organism>
<dbReference type="Proteomes" id="UP000235914">
    <property type="component" value="Unassembled WGS sequence"/>
</dbReference>
<sequence length="317" mass="37229">MKQQTKKQHYVPRLLLRNFCFKNTQKVYVFDKEKEINFISNITNILHENNFYSFQLLGKETCIEEFFIPLETQASPIIQKILTDESLINLTNNDIICLSKFSIIQMFRTKYAIESYMHISREFLRKAKKIIKSNHNLNPIDSCLPDEVDYNSAKIGTMTMVIEMCEKFVPRLLDMDWLLFSTTSQFPFWISDNPVTLHNDHTFGPYGNLGICVPGIQLSIPLSPKFTLCIWDKKNISDMFRYSILKPNKNNNVDRILNGYMTKMPISCSPDNVIFYNSLQVVFSERFLISDRKEWGLVENMISEDKRYKKGLRSQFI</sequence>
<comment type="caution">
    <text evidence="1">The sequence shown here is derived from an EMBL/GenBank/DDBJ whole genome shotgun (WGS) entry which is preliminary data.</text>
</comment>
<evidence type="ECO:0008006" key="3">
    <source>
        <dbReference type="Google" id="ProtNLM"/>
    </source>
</evidence>
<proteinExistence type="predicted"/>
<gene>
    <name evidence="1" type="ORF">CXU09_07285</name>
</gene>
<dbReference type="EMBL" id="PJKN01000003">
    <property type="protein sequence ID" value="PNC56404.1"/>
    <property type="molecule type" value="Genomic_DNA"/>
</dbReference>
<reference evidence="1 2" key="1">
    <citation type="journal article" date="2017" name="BMC Genomics">
        <title>Genome sequencing of 39 Akkermansia muciniphila isolates reveals its population structure, genomic and functional diverisity, and global distribution in mammalian gut microbiotas.</title>
        <authorList>
            <person name="Guo X."/>
            <person name="Li S."/>
            <person name="Zhang J."/>
            <person name="Wu F."/>
            <person name="Li X."/>
            <person name="Wu D."/>
            <person name="Zhang M."/>
            <person name="Ou Z."/>
            <person name="Jie Z."/>
            <person name="Yan Q."/>
            <person name="Li P."/>
            <person name="Yi J."/>
            <person name="Peng Y."/>
        </authorList>
    </citation>
    <scope>NUCLEOTIDE SEQUENCE [LARGE SCALE GENOMIC DNA]</scope>
    <source>
        <strain evidence="1 2">GP43</strain>
    </source>
</reference>
<name>A0AAP8NM32_9BACT</name>
<evidence type="ECO:0000313" key="1">
    <source>
        <dbReference type="EMBL" id="PNC56404.1"/>
    </source>
</evidence>